<keyword evidence="11 14" id="KW-0326">Glycosidase</keyword>
<feature type="chain" id="PRO_5025682490" description="Alpha-amylase" evidence="15">
    <location>
        <begin position="21"/>
        <end position="596"/>
    </location>
</feature>
<comment type="cofactor">
    <cofactor evidence="2">
        <name>Ca(2+)</name>
        <dbReference type="ChEBI" id="CHEBI:29108"/>
    </cofactor>
</comment>
<evidence type="ECO:0000256" key="2">
    <source>
        <dbReference type="ARBA" id="ARBA00001913"/>
    </source>
</evidence>
<keyword evidence="5" id="KW-0479">Metal-binding</keyword>
<reference evidence="17" key="1">
    <citation type="journal article" date="2020" name="Stud. Mycol.">
        <title>101 Dothideomycetes genomes: a test case for predicting lifestyles and emergence of pathogens.</title>
        <authorList>
            <person name="Haridas S."/>
            <person name="Albert R."/>
            <person name="Binder M."/>
            <person name="Bloem J."/>
            <person name="Labutti K."/>
            <person name="Salamov A."/>
            <person name="Andreopoulos B."/>
            <person name="Baker S."/>
            <person name="Barry K."/>
            <person name="Bills G."/>
            <person name="Bluhm B."/>
            <person name="Cannon C."/>
            <person name="Castanera R."/>
            <person name="Culley D."/>
            <person name="Daum C."/>
            <person name="Ezra D."/>
            <person name="Gonzalez J."/>
            <person name="Henrissat B."/>
            <person name="Kuo A."/>
            <person name="Liang C."/>
            <person name="Lipzen A."/>
            <person name="Lutzoni F."/>
            <person name="Magnuson J."/>
            <person name="Mondo S."/>
            <person name="Nolan M."/>
            <person name="Ohm R."/>
            <person name="Pangilinan J."/>
            <person name="Park H.-J."/>
            <person name="Ramirez L."/>
            <person name="Alfaro M."/>
            <person name="Sun H."/>
            <person name="Tritt A."/>
            <person name="Yoshinaga Y."/>
            <person name="Zwiers L.-H."/>
            <person name="Turgeon B."/>
            <person name="Goodwin S."/>
            <person name="Spatafora J."/>
            <person name="Crous P."/>
            <person name="Grigoriev I."/>
        </authorList>
    </citation>
    <scope>NUCLEOTIDE SEQUENCE</scope>
    <source>
        <strain evidence="17">CBS 109.77</strain>
    </source>
</reference>
<dbReference type="PROSITE" id="PS51166">
    <property type="entry name" value="CBM20"/>
    <property type="match status" value="1"/>
</dbReference>
<evidence type="ECO:0000256" key="14">
    <source>
        <dbReference type="RuleBase" id="RU361134"/>
    </source>
</evidence>
<evidence type="ECO:0000256" key="10">
    <source>
        <dbReference type="ARBA" id="ARBA00023277"/>
    </source>
</evidence>
<dbReference type="GO" id="GO:0046872">
    <property type="term" value="F:metal ion binding"/>
    <property type="evidence" value="ECO:0007669"/>
    <property type="project" value="UniProtKB-KW"/>
</dbReference>
<dbReference type="SMART" id="SM00642">
    <property type="entry name" value="Aamy"/>
    <property type="match status" value="1"/>
</dbReference>
<dbReference type="AlphaFoldDB" id="A0A6A6WX96"/>
<evidence type="ECO:0000256" key="1">
    <source>
        <dbReference type="ARBA" id="ARBA00000548"/>
    </source>
</evidence>
<dbReference type="InterPro" id="IPR006047">
    <property type="entry name" value="GH13_cat_dom"/>
</dbReference>
<evidence type="ECO:0000313" key="17">
    <source>
        <dbReference type="EMBL" id="KAF2788541.1"/>
    </source>
</evidence>
<dbReference type="Gene3D" id="2.60.40.10">
    <property type="entry name" value="Immunoglobulins"/>
    <property type="match status" value="1"/>
</dbReference>
<dbReference type="SMART" id="SM01065">
    <property type="entry name" value="CBM_2"/>
    <property type="match status" value="1"/>
</dbReference>
<dbReference type="PANTHER" id="PTHR10357:SF212">
    <property type="entry name" value="ALPHA-AMYLASE"/>
    <property type="match status" value="1"/>
</dbReference>
<evidence type="ECO:0000259" key="16">
    <source>
        <dbReference type="PROSITE" id="PS51166"/>
    </source>
</evidence>
<sequence length="596" mass="63611">MKFLNSLIACLLPLTSLVKAADTNAWKSRNIYFVLTDRVARSSSDTGGSSCGDLGNYCGGTFKGLESKLDYISGLGFDAIWITPVIANSAGGYHGYWAQDLYGINSNYGSADDLKSLVNTAHSKGIYIMVDVVANHMGFGAIADNRPVPLNQQDSYHTACDINYSNQTSVEQCRIANLPDVNTGKAEIRTLYQNWISWLVKEYQFDGVRIDTVKHVEKDFWPPFASAAGVYSIGEVFDGDPNYLAGYASTMPGLLNYAIYYPMNNFYQQKGSSQALVDMHNQVSSLFPDPTALGTFLDNHDNARWLNTKNDVSLLKNALAYVILSRGIPIVYYGTEQGYAGGADPANREDLWRSGFNTQADLYKAISKLSGARKAAGGLAGNDQVHLYVASTAYAWSRAGGNLVVLTTNSGSGSTSRHCFNTQKNNGQWTNVFGSGSYTSDGSGNICLDVTNGEPVVLVAGTGATSTTATRTTAAATVATTLATSASASSTACPTAVAVTFTETIATNFGDTIKITGNTAQLGSWTPANAPALSAAQYTAANPVWSITLSLPAAQQIQYKFVRVSSSGAVTWESDPNRAYTVPTCQASSSVGSTWR</sequence>
<dbReference type="EMBL" id="MU002207">
    <property type="protein sequence ID" value="KAF2788541.1"/>
    <property type="molecule type" value="Genomic_DNA"/>
</dbReference>
<dbReference type="InterPro" id="IPR034836">
    <property type="entry name" value="CBM20_glucoamylase"/>
</dbReference>
<evidence type="ECO:0000256" key="7">
    <source>
        <dbReference type="ARBA" id="ARBA00022801"/>
    </source>
</evidence>
<dbReference type="InterPro" id="IPR013784">
    <property type="entry name" value="Carb-bd-like_fold"/>
</dbReference>
<dbReference type="InterPro" id="IPR017853">
    <property type="entry name" value="GH"/>
</dbReference>
<dbReference type="CDD" id="cd11319">
    <property type="entry name" value="AmyAc_euk_AmyA"/>
    <property type="match status" value="1"/>
</dbReference>
<dbReference type="PRINTS" id="PR00110">
    <property type="entry name" value="ALPHAAMYLASE"/>
</dbReference>
<dbReference type="SUPFAM" id="SSF51445">
    <property type="entry name" value="(Trans)glycosidases"/>
    <property type="match status" value="1"/>
</dbReference>
<feature type="domain" description="CBM20" evidence="16">
    <location>
        <begin position="491"/>
        <end position="596"/>
    </location>
</feature>
<dbReference type="SUPFAM" id="SSF49452">
    <property type="entry name" value="Starch-binding domain-like"/>
    <property type="match status" value="1"/>
</dbReference>
<comment type="catalytic activity">
    <reaction evidence="1 14">
        <text>Endohydrolysis of (1-&gt;4)-alpha-D-glucosidic linkages in polysaccharides containing three or more (1-&gt;4)-alpha-linked D-glucose units.</text>
        <dbReference type="EC" id="3.2.1.1"/>
    </reaction>
</comment>
<evidence type="ECO:0000256" key="6">
    <source>
        <dbReference type="ARBA" id="ARBA00022729"/>
    </source>
</evidence>
<keyword evidence="6 15" id="KW-0732">Signal</keyword>
<evidence type="ECO:0000256" key="13">
    <source>
        <dbReference type="RuleBase" id="RU003615"/>
    </source>
</evidence>
<dbReference type="InterPro" id="IPR013780">
    <property type="entry name" value="Glyco_hydro_b"/>
</dbReference>
<keyword evidence="7 14" id="KW-0378">Hydrolase</keyword>
<keyword evidence="9" id="KW-0325">Glycoprotein</keyword>
<dbReference type="FunFam" id="2.60.40.10:FF:000552">
    <property type="entry name" value="Related to glucoamylase"/>
    <property type="match status" value="1"/>
</dbReference>
<dbReference type="OrthoDB" id="204980at2759"/>
<evidence type="ECO:0000256" key="9">
    <source>
        <dbReference type="ARBA" id="ARBA00023180"/>
    </source>
</evidence>
<dbReference type="Gene3D" id="2.60.40.1180">
    <property type="entry name" value="Golgi alpha-mannosidase II"/>
    <property type="match status" value="1"/>
</dbReference>
<dbReference type="SUPFAM" id="SSF51011">
    <property type="entry name" value="Glycosyl hydrolase domain"/>
    <property type="match status" value="1"/>
</dbReference>
<evidence type="ECO:0000256" key="8">
    <source>
        <dbReference type="ARBA" id="ARBA00022837"/>
    </source>
</evidence>
<protein>
    <recommendedName>
        <fullName evidence="4 14">Alpha-amylase</fullName>
        <ecNumber evidence="4 14">3.2.1.1</ecNumber>
    </recommendedName>
</protein>
<feature type="signal peptide" evidence="15">
    <location>
        <begin position="1"/>
        <end position="20"/>
    </location>
</feature>
<dbReference type="InterPro" id="IPR013783">
    <property type="entry name" value="Ig-like_fold"/>
</dbReference>
<dbReference type="GO" id="GO:2001070">
    <property type="term" value="F:starch binding"/>
    <property type="evidence" value="ECO:0007669"/>
    <property type="project" value="InterPro"/>
</dbReference>
<comment type="similarity">
    <text evidence="3 13">Belongs to the glycosyl hydrolase 13 family.</text>
</comment>
<organism evidence="17 18">
    <name type="scientific">Melanomma pulvis-pyrius CBS 109.77</name>
    <dbReference type="NCBI Taxonomy" id="1314802"/>
    <lineage>
        <taxon>Eukaryota</taxon>
        <taxon>Fungi</taxon>
        <taxon>Dikarya</taxon>
        <taxon>Ascomycota</taxon>
        <taxon>Pezizomycotina</taxon>
        <taxon>Dothideomycetes</taxon>
        <taxon>Pleosporomycetidae</taxon>
        <taxon>Pleosporales</taxon>
        <taxon>Melanommataceae</taxon>
        <taxon>Melanomma</taxon>
    </lineage>
</organism>
<evidence type="ECO:0000256" key="11">
    <source>
        <dbReference type="ARBA" id="ARBA00023295"/>
    </source>
</evidence>
<keyword evidence="8" id="KW-0106">Calcium</keyword>
<proteinExistence type="inferred from homology"/>
<keyword evidence="12" id="KW-0624">Polysaccharide degradation</keyword>
<dbReference type="InterPro" id="IPR006046">
    <property type="entry name" value="Alpha_amylase"/>
</dbReference>
<keyword evidence="18" id="KW-1185">Reference proteome</keyword>
<dbReference type="Pfam" id="PF00128">
    <property type="entry name" value="Alpha-amylase"/>
    <property type="match status" value="1"/>
</dbReference>
<dbReference type="Proteomes" id="UP000799757">
    <property type="component" value="Unassembled WGS sequence"/>
</dbReference>
<dbReference type="GO" id="GO:0000272">
    <property type="term" value="P:polysaccharide catabolic process"/>
    <property type="evidence" value="ECO:0007669"/>
    <property type="project" value="UniProtKB-KW"/>
</dbReference>
<dbReference type="PANTHER" id="PTHR10357">
    <property type="entry name" value="ALPHA-AMYLASE FAMILY MEMBER"/>
    <property type="match status" value="1"/>
</dbReference>
<dbReference type="FunFam" id="3.20.20.80:FF:000120">
    <property type="entry name" value="Alpha-amylase A"/>
    <property type="match status" value="1"/>
</dbReference>
<evidence type="ECO:0000256" key="5">
    <source>
        <dbReference type="ARBA" id="ARBA00022723"/>
    </source>
</evidence>
<dbReference type="Pfam" id="PF00686">
    <property type="entry name" value="CBM_20"/>
    <property type="match status" value="1"/>
</dbReference>
<dbReference type="EC" id="3.2.1.1" evidence="4 14"/>
<keyword evidence="10 14" id="KW-0119">Carbohydrate metabolism</keyword>
<dbReference type="Gene3D" id="3.20.20.80">
    <property type="entry name" value="Glycosidases"/>
    <property type="match status" value="1"/>
</dbReference>
<evidence type="ECO:0000256" key="12">
    <source>
        <dbReference type="ARBA" id="ARBA00023326"/>
    </source>
</evidence>
<gene>
    <name evidence="17" type="ORF">K505DRAFT_107448</name>
</gene>
<evidence type="ECO:0000256" key="3">
    <source>
        <dbReference type="ARBA" id="ARBA00008061"/>
    </source>
</evidence>
<dbReference type="CDD" id="cd05811">
    <property type="entry name" value="CBM20_glucoamylase"/>
    <property type="match status" value="1"/>
</dbReference>
<evidence type="ECO:0000256" key="4">
    <source>
        <dbReference type="ARBA" id="ARBA00012595"/>
    </source>
</evidence>
<name>A0A6A6WX96_9PLEO</name>
<accession>A0A6A6WX96</accession>
<dbReference type="GO" id="GO:0004556">
    <property type="term" value="F:alpha-amylase activity"/>
    <property type="evidence" value="ECO:0007669"/>
    <property type="project" value="UniProtKB-UniRule"/>
</dbReference>
<evidence type="ECO:0000313" key="18">
    <source>
        <dbReference type="Proteomes" id="UP000799757"/>
    </source>
</evidence>
<dbReference type="InterPro" id="IPR002044">
    <property type="entry name" value="CBM20"/>
</dbReference>
<evidence type="ECO:0000256" key="15">
    <source>
        <dbReference type="SAM" id="SignalP"/>
    </source>
</evidence>